<dbReference type="InterPro" id="IPR024975">
    <property type="entry name" value="NOV_C"/>
</dbReference>
<organism evidence="3 4">
    <name type="scientific">Juglans regia</name>
    <name type="common">English walnut</name>
    <dbReference type="NCBI Taxonomy" id="51240"/>
    <lineage>
        <taxon>Eukaryota</taxon>
        <taxon>Viridiplantae</taxon>
        <taxon>Streptophyta</taxon>
        <taxon>Embryophyta</taxon>
        <taxon>Tracheophyta</taxon>
        <taxon>Spermatophyta</taxon>
        <taxon>Magnoliopsida</taxon>
        <taxon>eudicotyledons</taxon>
        <taxon>Gunneridae</taxon>
        <taxon>Pentapetalae</taxon>
        <taxon>rosids</taxon>
        <taxon>fabids</taxon>
        <taxon>Fagales</taxon>
        <taxon>Juglandaceae</taxon>
        <taxon>Juglans</taxon>
    </lineage>
</organism>
<protein>
    <recommendedName>
        <fullName evidence="2">Protein NO VEIN C-terminal domain-containing protein</fullName>
    </recommendedName>
</protein>
<dbReference type="EMBL" id="LIHL02000007">
    <property type="protein sequence ID" value="KAF5465033.1"/>
    <property type="molecule type" value="Genomic_DNA"/>
</dbReference>
<dbReference type="Proteomes" id="UP000619265">
    <property type="component" value="Unassembled WGS sequence"/>
</dbReference>
<feature type="domain" description="Protein NO VEIN C-terminal" evidence="2">
    <location>
        <begin position="412"/>
        <end position="498"/>
    </location>
</feature>
<dbReference type="AlphaFoldDB" id="A0A834CUG7"/>
<dbReference type="InterPro" id="IPR052957">
    <property type="entry name" value="Auxin_embryo_med"/>
</dbReference>
<sequence length="523" mass="58898">MVLPTEQDKWVSLHPSFGPVCWCDDRKLKKQFKHFNKIDFLYFGKLSEDQKEILQTKVSVLMQNLGIPALSEVVTREAVYYGLADCSFKASLVSWALPYAQRYICSVHPNNYIQLKQSGFSLLNRLQVVVVDKLYYRNAIKRGAGASNKRIECSCLLQDNLLYTTEESDCHAIYMELSRLLFNGTPDLHLANFLHMITNMAESGSTEEQTEFFILNSQKVPKLPDKESVWCLSAVPSLTKNDDSPQTSFSSKATDEKSYLNPKRKARKNSNWPPVDWKSAPGCSYAQANDFKTRETSAQHGGSPQKKEDNYEGTVMQTENVVSISTSDDWTIEDDSAAAAMAFVLSDNNNLEDHSDQVCNQIDSGMKVEFDPLDLDAKPDGSEFASSNFHKRDQLRIGTPDATQAARTGRLGELVAFNYILGEAGDTVVKWVNEDSETGLPYDIVVGEDNCREYIEVKATKSRKKDWFNISTREWQFAVDKGESFSIAYVLLSNNAGRVSLYKNPVKLCQSGKLQLAVMMPRQ</sequence>
<dbReference type="Gramene" id="Jr07_14270_p1">
    <property type="protein sequence ID" value="cds.Jr07_14270_p1"/>
    <property type="gene ID" value="Jr07_14270"/>
</dbReference>
<proteinExistence type="predicted"/>
<dbReference type="PANTHER" id="PTHR32387:SF0">
    <property type="entry name" value="PROTEIN NO VEIN"/>
    <property type="match status" value="1"/>
</dbReference>
<accession>A0A834CUG7</accession>
<evidence type="ECO:0000259" key="2">
    <source>
        <dbReference type="Pfam" id="PF13020"/>
    </source>
</evidence>
<comment type="caution">
    <text evidence="3">The sequence shown here is derived from an EMBL/GenBank/DDBJ whole genome shotgun (WGS) entry which is preliminary data.</text>
</comment>
<feature type="region of interest" description="Disordered" evidence="1">
    <location>
        <begin position="293"/>
        <end position="313"/>
    </location>
</feature>
<gene>
    <name evidence="3" type="ORF">F2P56_015066</name>
</gene>
<dbReference type="Pfam" id="PF13020">
    <property type="entry name" value="NOV_C"/>
    <property type="match status" value="1"/>
</dbReference>
<reference evidence="3" key="1">
    <citation type="submission" date="2015-10" db="EMBL/GenBank/DDBJ databases">
        <authorList>
            <person name="Martinez-Garcia P.J."/>
            <person name="Crepeau M.W."/>
            <person name="Puiu D."/>
            <person name="Gonzalez-Ibeas D."/>
            <person name="Whalen J."/>
            <person name="Stevens K."/>
            <person name="Paul R."/>
            <person name="Butterfield T."/>
            <person name="Britton M."/>
            <person name="Reagan R."/>
            <person name="Chakraborty S."/>
            <person name="Walawage S.L."/>
            <person name="Vasquez-Gross H.A."/>
            <person name="Cardeno C."/>
            <person name="Famula R."/>
            <person name="Pratt K."/>
            <person name="Kuruganti S."/>
            <person name="Aradhya M.K."/>
            <person name="Leslie C.A."/>
            <person name="Dandekar A.M."/>
            <person name="Salzberg S.L."/>
            <person name="Wegrzyn J.L."/>
            <person name="Langley C.H."/>
            <person name="Neale D.B."/>
        </authorList>
    </citation>
    <scope>NUCLEOTIDE SEQUENCE</scope>
    <source>
        <tissue evidence="3">Leaves</tissue>
    </source>
</reference>
<feature type="compositionally biased region" description="Polar residues" evidence="1">
    <location>
        <begin position="240"/>
        <end position="252"/>
    </location>
</feature>
<reference evidence="3" key="2">
    <citation type="submission" date="2020-03" db="EMBL/GenBank/DDBJ databases">
        <title>Walnut 2.0.</title>
        <authorList>
            <person name="Marrano A."/>
            <person name="Britton M."/>
            <person name="Zimin A.V."/>
            <person name="Zaini P.A."/>
            <person name="Workman R."/>
            <person name="Puiu D."/>
            <person name="Bianco L."/>
            <person name="Allen B.J."/>
            <person name="Troggio M."/>
            <person name="Leslie C.A."/>
            <person name="Timp W."/>
            <person name="Dendekar A."/>
            <person name="Salzberg S.L."/>
            <person name="Neale D.B."/>
        </authorList>
    </citation>
    <scope>NUCLEOTIDE SEQUENCE</scope>
    <source>
        <tissue evidence="3">Leaves</tissue>
    </source>
</reference>
<name>A0A834CUG7_JUGRE</name>
<dbReference type="PANTHER" id="PTHR32387">
    <property type="entry name" value="WU:FJ29H11"/>
    <property type="match status" value="1"/>
</dbReference>
<evidence type="ECO:0000256" key="1">
    <source>
        <dbReference type="SAM" id="MobiDB-lite"/>
    </source>
</evidence>
<feature type="region of interest" description="Disordered" evidence="1">
    <location>
        <begin position="240"/>
        <end position="279"/>
    </location>
</feature>
<evidence type="ECO:0000313" key="3">
    <source>
        <dbReference type="EMBL" id="KAF5465033.1"/>
    </source>
</evidence>
<evidence type="ECO:0000313" key="4">
    <source>
        <dbReference type="Proteomes" id="UP000619265"/>
    </source>
</evidence>